<dbReference type="AlphaFoldDB" id="A0AAV0S7G4"/>
<dbReference type="SMART" id="SM00356">
    <property type="entry name" value="ZnF_C3H1"/>
    <property type="match status" value="1"/>
</dbReference>
<evidence type="ECO:0000259" key="6">
    <source>
        <dbReference type="PROSITE" id="PS50103"/>
    </source>
</evidence>
<evidence type="ECO:0000313" key="7">
    <source>
        <dbReference type="EMBL" id="CAI0629159.1"/>
    </source>
</evidence>
<proteinExistence type="predicted"/>
<feature type="region of interest" description="Disordered" evidence="5">
    <location>
        <begin position="40"/>
        <end position="75"/>
    </location>
</feature>
<evidence type="ECO:0000256" key="4">
    <source>
        <dbReference type="PROSITE-ProRule" id="PRU00723"/>
    </source>
</evidence>
<feature type="domain" description="C3H1-type" evidence="6">
    <location>
        <begin position="86"/>
        <end position="113"/>
    </location>
</feature>
<dbReference type="GO" id="GO:0008270">
    <property type="term" value="F:zinc ion binding"/>
    <property type="evidence" value="ECO:0007669"/>
    <property type="project" value="UniProtKB-KW"/>
</dbReference>
<evidence type="ECO:0000256" key="1">
    <source>
        <dbReference type="ARBA" id="ARBA00022723"/>
    </source>
</evidence>
<feature type="region of interest" description="Disordered" evidence="5">
    <location>
        <begin position="214"/>
        <end position="257"/>
    </location>
</feature>
<dbReference type="PANTHER" id="PTHR15725:SF14">
    <property type="entry name" value="ZINC FINGER CCCH DOMAIN-CONTAINING PROTEIN 11A"/>
    <property type="match status" value="1"/>
</dbReference>
<dbReference type="EMBL" id="CAMGYJ010000011">
    <property type="protein sequence ID" value="CAI0629159.1"/>
    <property type="molecule type" value="Genomic_DNA"/>
</dbReference>
<reference evidence="7" key="1">
    <citation type="submission" date="2022-08" db="EMBL/GenBank/DDBJ databases">
        <authorList>
            <person name="Gutierrez-Valencia J."/>
        </authorList>
    </citation>
    <scope>NUCLEOTIDE SEQUENCE</scope>
</reference>
<keyword evidence="8" id="KW-1185">Reference proteome</keyword>
<dbReference type="PANTHER" id="PTHR15725">
    <property type="entry name" value="ZN-FINGER, C-X8-C-X5-C-X3-H TYPE-CONTAINING"/>
    <property type="match status" value="1"/>
</dbReference>
<dbReference type="PROSITE" id="PS50103">
    <property type="entry name" value="ZF_C3H1"/>
    <property type="match status" value="1"/>
</dbReference>
<feature type="compositionally biased region" description="Polar residues" evidence="5">
    <location>
        <begin position="147"/>
        <end position="165"/>
    </location>
</feature>
<accession>A0AAV0S7G4</accession>
<dbReference type="Gene3D" id="4.10.1000.10">
    <property type="entry name" value="Zinc finger, CCCH-type"/>
    <property type="match status" value="1"/>
</dbReference>
<dbReference type="InterPro" id="IPR000571">
    <property type="entry name" value="Znf_CCCH"/>
</dbReference>
<protein>
    <recommendedName>
        <fullName evidence="6">C3H1-type domain-containing protein</fullName>
    </recommendedName>
</protein>
<dbReference type="InterPro" id="IPR036855">
    <property type="entry name" value="Znf_CCCH_sf"/>
</dbReference>
<feature type="zinc finger region" description="C3H1-type" evidence="4">
    <location>
        <begin position="86"/>
        <end position="113"/>
    </location>
</feature>
<feature type="compositionally biased region" description="Basic and acidic residues" evidence="5">
    <location>
        <begin position="228"/>
        <end position="238"/>
    </location>
</feature>
<keyword evidence="3 4" id="KW-0862">Zinc</keyword>
<evidence type="ECO:0000313" key="8">
    <source>
        <dbReference type="Proteomes" id="UP001154282"/>
    </source>
</evidence>
<keyword evidence="2 4" id="KW-0863">Zinc-finger</keyword>
<comment type="caution">
    <text evidence="7">The sequence shown here is derived from an EMBL/GenBank/DDBJ whole genome shotgun (WGS) entry which is preliminary data.</text>
</comment>
<gene>
    <name evidence="7" type="ORF">LITE_LOCUS51899</name>
</gene>
<dbReference type="SUPFAM" id="SSF90229">
    <property type="entry name" value="CCCH zinc finger"/>
    <property type="match status" value="1"/>
</dbReference>
<keyword evidence="1 4" id="KW-0479">Metal-binding</keyword>
<evidence type="ECO:0000256" key="3">
    <source>
        <dbReference type="ARBA" id="ARBA00022833"/>
    </source>
</evidence>
<dbReference type="Proteomes" id="UP001154282">
    <property type="component" value="Unassembled WGS sequence"/>
</dbReference>
<evidence type="ECO:0000256" key="5">
    <source>
        <dbReference type="SAM" id="MobiDB-lite"/>
    </source>
</evidence>
<name>A0AAV0S7G4_9ROSI</name>
<sequence length="257" mass="28625">MEESPPPTAADFLPLLLSPLKPNIKVADWEHRRRSSEIPDLNLDYVLRREPTSDSNRPVTSLEKESSAGNQAPKSEQISLLDRLALTAPVPCYFFRYGLCTKGDECSFSHGAAPTTTDHVRPPPPPPQPRQLSNNSSLPNDNRKSTTLEVSANAYSSADHQQQPTGRGKDETTVEENVVEERSSLRMFKERLLARPLSSGGKGFFDLREQLRKRKAGDFKGPKSLAQIREEKRRRAEEQNGQGQNEDEVSCVDCGVA</sequence>
<dbReference type="Pfam" id="PF00642">
    <property type="entry name" value="zf-CCCH"/>
    <property type="match status" value="1"/>
</dbReference>
<feature type="region of interest" description="Disordered" evidence="5">
    <location>
        <begin position="113"/>
        <end position="180"/>
    </location>
</feature>
<evidence type="ECO:0000256" key="2">
    <source>
        <dbReference type="ARBA" id="ARBA00022771"/>
    </source>
</evidence>
<organism evidence="7 8">
    <name type="scientific">Linum tenue</name>
    <dbReference type="NCBI Taxonomy" id="586396"/>
    <lineage>
        <taxon>Eukaryota</taxon>
        <taxon>Viridiplantae</taxon>
        <taxon>Streptophyta</taxon>
        <taxon>Embryophyta</taxon>
        <taxon>Tracheophyta</taxon>
        <taxon>Spermatophyta</taxon>
        <taxon>Magnoliopsida</taxon>
        <taxon>eudicotyledons</taxon>
        <taxon>Gunneridae</taxon>
        <taxon>Pentapetalae</taxon>
        <taxon>rosids</taxon>
        <taxon>fabids</taxon>
        <taxon>Malpighiales</taxon>
        <taxon>Linaceae</taxon>
        <taxon>Linum</taxon>
    </lineage>
</organism>